<proteinExistence type="inferred from homology"/>
<feature type="transmembrane region" description="Helical" evidence="7">
    <location>
        <begin position="299"/>
        <end position="316"/>
    </location>
</feature>
<keyword evidence="4 7" id="KW-0812">Transmembrane</keyword>
<comment type="subcellular location">
    <subcellularLocation>
        <location evidence="1">Cell membrane</location>
        <topology evidence="1">Multi-pass membrane protein</topology>
    </subcellularLocation>
</comment>
<feature type="domain" description="Acyltransferase 3" evidence="8">
    <location>
        <begin position="7"/>
        <end position="312"/>
    </location>
</feature>
<feature type="transmembrane region" description="Helical" evidence="7">
    <location>
        <begin position="120"/>
        <end position="141"/>
    </location>
</feature>
<keyword evidence="5 7" id="KW-1133">Transmembrane helix</keyword>
<evidence type="ECO:0000256" key="3">
    <source>
        <dbReference type="ARBA" id="ARBA00022475"/>
    </source>
</evidence>
<dbReference type="EMBL" id="PCTD01000178">
    <property type="protein sequence ID" value="PIP64166.1"/>
    <property type="molecule type" value="Genomic_DNA"/>
</dbReference>
<evidence type="ECO:0000256" key="1">
    <source>
        <dbReference type="ARBA" id="ARBA00004651"/>
    </source>
</evidence>
<comment type="similarity">
    <text evidence="2">Belongs to the acyltransferase 3 family.</text>
</comment>
<feature type="transmembrane region" description="Helical" evidence="7">
    <location>
        <begin position="148"/>
        <end position="167"/>
    </location>
</feature>
<evidence type="ECO:0000259" key="8">
    <source>
        <dbReference type="Pfam" id="PF01757"/>
    </source>
</evidence>
<keyword evidence="6 7" id="KW-0472">Membrane</keyword>
<feature type="transmembrane region" description="Helical" evidence="7">
    <location>
        <begin position="173"/>
        <end position="190"/>
    </location>
</feature>
<feature type="transmembrane region" description="Helical" evidence="7">
    <location>
        <begin position="237"/>
        <end position="255"/>
    </location>
</feature>
<evidence type="ECO:0000313" key="9">
    <source>
        <dbReference type="EMBL" id="PIP64166.1"/>
    </source>
</evidence>
<sequence length="326" mass="39049">MQQRNQTIDSLRGLSIIAMIAIHTFVFYLSQKGWVEFSWNWLQFAVPIFVFCSAYIFWQKPLSFERSAILSHIKKRVIRLLIPYYLFLLVFLPINFIKTSKNFSFTYIFKSLTLTGGIDINWLVLLFFMFIFLQIIIAYLLNNRRNFFYLYMIIVFISTIILLFIRPKFDYKLIMWLPWSLITIFAYYFVRFEKSKKWLVGSVIFTAALFVISYQILVIGNYSLRFFSNKYPPNLYILSYGLLSIALLFVIFKFINTRFKTITNILSFYSLYSYEIFFIQYVVIYLLNTHLKTVKYSPFGFFVVVLLITTLLQLGLNKARFHILRF</sequence>
<organism evidence="9 10">
    <name type="scientific">Candidatus Roizmanbacteria bacterium CG22_combo_CG10-13_8_21_14_all_33_16</name>
    <dbReference type="NCBI Taxonomy" id="1974859"/>
    <lineage>
        <taxon>Bacteria</taxon>
        <taxon>Candidatus Roizmaniibacteriota</taxon>
    </lineage>
</organism>
<evidence type="ECO:0000256" key="7">
    <source>
        <dbReference type="SAM" id="Phobius"/>
    </source>
</evidence>
<evidence type="ECO:0000313" key="10">
    <source>
        <dbReference type="Proteomes" id="UP000230802"/>
    </source>
</evidence>
<feature type="transmembrane region" description="Helical" evidence="7">
    <location>
        <begin position="12"/>
        <end position="29"/>
    </location>
</feature>
<reference evidence="9 10" key="1">
    <citation type="submission" date="2017-09" db="EMBL/GenBank/DDBJ databases">
        <title>Depth-based differentiation of microbial function through sediment-hosted aquifers and enrichment of novel symbionts in the deep terrestrial subsurface.</title>
        <authorList>
            <person name="Probst A.J."/>
            <person name="Ladd B."/>
            <person name="Jarett J.K."/>
            <person name="Geller-Mcgrath D.E."/>
            <person name="Sieber C.M."/>
            <person name="Emerson J.B."/>
            <person name="Anantharaman K."/>
            <person name="Thomas B.C."/>
            <person name="Malmstrom R."/>
            <person name="Stieglmeier M."/>
            <person name="Klingl A."/>
            <person name="Woyke T."/>
            <person name="Ryan C.M."/>
            <person name="Banfield J.F."/>
        </authorList>
    </citation>
    <scope>NUCLEOTIDE SEQUENCE [LARGE SCALE GENOMIC DNA]</scope>
    <source>
        <strain evidence="9">CG22_combo_CG10-13_8_21_14_all_33_16</strain>
    </source>
</reference>
<feature type="transmembrane region" description="Helical" evidence="7">
    <location>
        <begin position="41"/>
        <end position="58"/>
    </location>
</feature>
<evidence type="ECO:0000256" key="5">
    <source>
        <dbReference type="ARBA" id="ARBA00022989"/>
    </source>
</evidence>
<evidence type="ECO:0000256" key="2">
    <source>
        <dbReference type="ARBA" id="ARBA00007400"/>
    </source>
</evidence>
<accession>A0A2H0C2M0</accession>
<dbReference type="GO" id="GO:0009246">
    <property type="term" value="P:enterobacterial common antigen biosynthetic process"/>
    <property type="evidence" value="ECO:0007669"/>
    <property type="project" value="TreeGrafter"/>
</dbReference>
<dbReference type="InterPro" id="IPR002656">
    <property type="entry name" value="Acyl_transf_3_dom"/>
</dbReference>
<feature type="transmembrane region" description="Helical" evidence="7">
    <location>
        <begin position="267"/>
        <end position="287"/>
    </location>
</feature>
<gene>
    <name evidence="9" type="ORF">COW96_04040</name>
</gene>
<evidence type="ECO:0000256" key="4">
    <source>
        <dbReference type="ARBA" id="ARBA00022692"/>
    </source>
</evidence>
<name>A0A2H0C2M0_9BACT</name>
<comment type="caution">
    <text evidence="9">The sequence shown here is derived from an EMBL/GenBank/DDBJ whole genome shotgun (WGS) entry which is preliminary data.</text>
</comment>
<keyword evidence="3" id="KW-1003">Cell membrane</keyword>
<dbReference type="PANTHER" id="PTHR40074:SF2">
    <property type="entry name" value="O-ACETYLTRANSFERASE WECH"/>
    <property type="match status" value="1"/>
</dbReference>
<dbReference type="Pfam" id="PF01757">
    <property type="entry name" value="Acyl_transf_3"/>
    <property type="match status" value="1"/>
</dbReference>
<dbReference type="AlphaFoldDB" id="A0A2H0C2M0"/>
<dbReference type="PANTHER" id="PTHR40074">
    <property type="entry name" value="O-ACETYLTRANSFERASE WECH"/>
    <property type="match status" value="1"/>
</dbReference>
<dbReference type="GO" id="GO:0005886">
    <property type="term" value="C:plasma membrane"/>
    <property type="evidence" value="ECO:0007669"/>
    <property type="project" value="UniProtKB-SubCell"/>
</dbReference>
<feature type="transmembrane region" description="Helical" evidence="7">
    <location>
        <begin position="78"/>
        <end position="97"/>
    </location>
</feature>
<feature type="transmembrane region" description="Helical" evidence="7">
    <location>
        <begin position="197"/>
        <end position="217"/>
    </location>
</feature>
<protein>
    <recommendedName>
        <fullName evidence="8">Acyltransferase 3 domain-containing protein</fullName>
    </recommendedName>
</protein>
<evidence type="ECO:0000256" key="6">
    <source>
        <dbReference type="ARBA" id="ARBA00023136"/>
    </source>
</evidence>
<dbReference type="Proteomes" id="UP000230802">
    <property type="component" value="Unassembled WGS sequence"/>
</dbReference>
<dbReference type="GO" id="GO:0016413">
    <property type="term" value="F:O-acetyltransferase activity"/>
    <property type="evidence" value="ECO:0007669"/>
    <property type="project" value="TreeGrafter"/>
</dbReference>